<dbReference type="eggNOG" id="COG3958">
    <property type="taxonomic scope" value="Bacteria"/>
</dbReference>
<dbReference type="Gene3D" id="3.40.50.920">
    <property type="match status" value="1"/>
</dbReference>
<dbReference type="SMART" id="SM00861">
    <property type="entry name" value="Transket_pyr"/>
    <property type="match status" value="1"/>
</dbReference>
<evidence type="ECO:0000313" key="5">
    <source>
        <dbReference type="EMBL" id="ADL55115.1"/>
    </source>
</evidence>
<comment type="cofactor">
    <cofactor evidence="1">
        <name>thiamine diphosphate</name>
        <dbReference type="ChEBI" id="CHEBI:58937"/>
    </cofactor>
</comment>
<dbReference type="Pfam" id="PF02779">
    <property type="entry name" value="Transket_pyr"/>
    <property type="match status" value="1"/>
</dbReference>
<dbReference type="Pfam" id="PF02780">
    <property type="entry name" value="Transketolase_C"/>
    <property type="match status" value="1"/>
</dbReference>
<dbReference type="InterPro" id="IPR033248">
    <property type="entry name" value="Transketolase_C"/>
</dbReference>
<dbReference type="InterPro" id="IPR009014">
    <property type="entry name" value="Transketo_C/PFOR_II"/>
</dbReference>
<dbReference type="KEGG" id="gca:Galf_1087"/>
<reference evidence="5 6" key="1">
    <citation type="submission" date="2010-08" db="EMBL/GenBank/DDBJ databases">
        <title>Complete sequence of Gallionella capsiferriformans ES-2.</title>
        <authorList>
            <consortium name="US DOE Joint Genome Institute"/>
            <person name="Lucas S."/>
            <person name="Copeland A."/>
            <person name="Lapidus A."/>
            <person name="Cheng J.-F."/>
            <person name="Bruce D."/>
            <person name="Goodwin L."/>
            <person name="Pitluck S."/>
            <person name="Chertkov O."/>
            <person name="Davenport K.W."/>
            <person name="Detter J.C."/>
            <person name="Han C."/>
            <person name="Tapia R."/>
            <person name="Land M."/>
            <person name="Hauser L."/>
            <person name="Chang Y.-J."/>
            <person name="Jeffries C."/>
            <person name="Kyrpides N."/>
            <person name="Ivanova N."/>
            <person name="Mikhailova N."/>
            <person name="Shelobolina E.S."/>
            <person name="Picardal F."/>
            <person name="Roden E."/>
            <person name="Emerson D."/>
            <person name="Woyke T."/>
        </authorList>
    </citation>
    <scope>NUCLEOTIDE SEQUENCE [LARGE SCALE GENOMIC DNA]</scope>
    <source>
        <strain evidence="5 6">ES-2</strain>
    </source>
</reference>
<protein>
    <submittedName>
        <fullName evidence="5">Transketolase central region</fullName>
    </submittedName>
</protein>
<keyword evidence="6" id="KW-1185">Reference proteome</keyword>
<evidence type="ECO:0000313" key="6">
    <source>
        <dbReference type="Proteomes" id="UP000001235"/>
    </source>
</evidence>
<dbReference type="RefSeq" id="WP_013293055.1">
    <property type="nucleotide sequence ID" value="NC_014394.1"/>
</dbReference>
<dbReference type="FunFam" id="3.40.50.970:FF:000129">
    <property type="entry name" value="Transketolase"/>
    <property type="match status" value="1"/>
</dbReference>
<evidence type="ECO:0000256" key="1">
    <source>
        <dbReference type="ARBA" id="ARBA00001964"/>
    </source>
</evidence>
<organism evidence="5 6">
    <name type="scientific">Gallionella capsiferriformans (strain ES-2)</name>
    <name type="common">Gallionella ferruginea capsiferriformans (strain ES-2)</name>
    <dbReference type="NCBI Taxonomy" id="395494"/>
    <lineage>
        <taxon>Bacteria</taxon>
        <taxon>Pseudomonadati</taxon>
        <taxon>Pseudomonadota</taxon>
        <taxon>Betaproteobacteria</taxon>
        <taxon>Nitrosomonadales</taxon>
        <taxon>Gallionellaceae</taxon>
        <taxon>Gallionella</taxon>
    </lineage>
</organism>
<dbReference type="SUPFAM" id="SSF52922">
    <property type="entry name" value="TK C-terminal domain-like"/>
    <property type="match status" value="1"/>
</dbReference>
<sequence>MRKVCLDTIHSLAHRDPRVVFIGSDLGAGVMDEMKQSLPGRFFMEGIYEANVVGMAAGMAMDGFIPYVNTIATFLTRRAFEQVALDLCLHRLPVRLIGNGGGVVYAPLGPTHLAVDDFALMRVLPNMTVVAVSDADEMRRLMEASLDWPDPIYIRLAKGGDKIVSCEDDGFAIGKAIVRRRAATSGHILFATTGVMTTHALAAAESLAALGIDSTVLHFHTVKPLDVDALLEHAKEACAVVTVEEHSLIGGFGSAILEALSDQLLNMPPVKRLGLSDEFASIYGSQNDVLEASGLMPVQIADTTARLFNAIIEGARR</sequence>
<dbReference type="AlphaFoldDB" id="D9SF18"/>
<evidence type="ECO:0000256" key="2">
    <source>
        <dbReference type="ARBA" id="ARBA00007131"/>
    </source>
</evidence>
<dbReference type="CDD" id="cd07033">
    <property type="entry name" value="TPP_PYR_DXS_TK_like"/>
    <property type="match status" value="1"/>
</dbReference>
<evidence type="ECO:0000256" key="3">
    <source>
        <dbReference type="ARBA" id="ARBA00023052"/>
    </source>
</evidence>
<proteinExistence type="inferred from homology"/>
<keyword evidence="3" id="KW-0786">Thiamine pyrophosphate</keyword>
<comment type="similarity">
    <text evidence="2">Belongs to the transketolase family.</text>
</comment>
<dbReference type="Proteomes" id="UP000001235">
    <property type="component" value="Chromosome"/>
</dbReference>
<dbReference type="InterPro" id="IPR051157">
    <property type="entry name" value="PDH/Transketolase"/>
</dbReference>
<name>D9SF18_GALCS</name>
<gene>
    <name evidence="5" type="ordered locus">Galf_1087</name>
</gene>
<dbReference type="InterPro" id="IPR005475">
    <property type="entry name" value="Transketolase-like_Pyr-bd"/>
</dbReference>
<feature type="domain" description="Transketolase-like pyrimidine-binding" evidence="4">
    <location>
        <begin position="1"/>
        <end position="163"/>
    </location>
</feature>
<dbReference type="EMBL" id="CP002159">
    <property type="protein sequence ID" value="ADL55115.1"/>
    <property type="molecule type" value="Genomic_DNA"/>
</dbReference>
<dbReference type="OrthoDB" id="8732661at2"/>
<dbReference type="HOGENOM" id="CLU_009227_1_1_4"/>
<dbReference type="STRING" id="395494.Galf_1087"/>
<evidence type="ECO:0000259" key="4">
    <source>
        <dbReference type="SMART" id="SM00861"/>
    </source>
</evidence>
<accession>D9SF18</accession>
<dbReference type="InterPro" id="IPR029061">
    <property type="entry name" value="THDP-binding"/>
</dbReference>
<dbReference type="PANTHER" id="PTHR43825:SF5">
    <property type="entry name" value="HYPOTHETICAL TRANSKETOLASE FAMILY PROTEIN"/>
    <property type="match status" value="1"/>
</dbReference>
<dbReference type="Gene3D" id="3.40.50.970">
    <property type="match status" value="1"/>
</dbReference>
<dbReference type="PANTHER" id="PTHR43825">
    <property type="entry name" value="PYRUVATE DEHYDROGENASE E1 COMPONENT"/>
    <property type="match status" value="1"/>
</dbReference>
<dbReference type="SUPFAM" id="SSF52518">
    <property type="entry name" value="Thiamin diphosphate-binding fold (THDP-binding)"/>
    <property type="match status" value="1"/>
</dbReference>